<dbReference type="EMBL" id="REFZ01000034">
    <property type="protein sequence ID" value="RQG95311.1"/>
    <property type="molecule type" value="Genomic_DNA"/>
</dbReference>
<proteinExistence type="predicted"/>
<dbReference type="InterPro" id="IPR055768">
    <property type="entry name" value="DUF7344"/>
</dbReference>
<organism evidence="2 3">
    <name type="scientific">Natrarchaeobius chitinivorans</name>
    <dbReference type="NCBI Taxonomy" id="1679083"/>
    <lineage>
        <taxon>Archaea</taxon>
        <taxon>Methanobacteriati</taxon>
        <taxon>Methanobacteriota</taxon>
        <taxon>Stenosarchaea group</taxon>
        <taxon>Halobacteria</taxon>
        <taxon>Halobacteriales</taxon>
        <taxon>Natrialbaceae</taxon>
        <taxon>Natrarchaeobius</taxon>
    </lineage>
</organism>
<evidence type="ECO:0000259" key="1">
    <source>
        <dbReference type="Pfam" id="PF24035"/>
    </source>
</evidence>
<dbReference type="InterPro" id="IPR036390">
    <property type="entry name" value="WH_DNA-bd_sf"/>
</dbReference>
<dbReference type="Proteomes" id="UP000281431">
    <property type="component" value="Unassembled WGS sequence"/>
</dbReference>
<feature type="domain" description="DUF7344" evidence="1">
    <location>
        <begin position="8"/>
        <end position="79"/>
    </location>
</feature>
<comment type="caution">
    <text evidence="2">The sequence shown here is derived from an EMBL/GenBank/DDBJ whole genome shotgun (WGS) entry which is preliminary data.</text>
</comment>
<dbReference type="Gene3D" id="1.10.10.10">
    <property type="entry name" value="Winged helix-like DNA-binding domain superfamily/Winged helix DNA-binding domain"/>
    <property type="match status" value="1"/>
</dbReference>
<dbReference type="InterPro" id="IPR036388">
    <property type="entry name" value="WH-like_DNA-bd_sf"/>
</dbReference>
<evidence type="ECO:0000313" key="2">
    <source>
        <dbReference type="EMBL" id="RQG95311.1"/>
    </source>
</evidence>
<keyword evidence="3" id="KW-1185">Reference proteome</keyword>
<reference evidence="2 3" key="1">
    <citation type="submission" date="2018-10" db="EMBL/GenBank/DDBJ databases">
        <title>Natrarchaeobius chitinivorans gen. nov., sp. nov., and Natrarchaeobius haloalkaliphilus sp. nov., alkaliphilic, chitin-utilizing haloarchaea from hypersaline alkaline lakes.</title>
        <authorList>
            <person name="Sorokin D.Y."/>
            <person name="Elcheninov A.G."/>
            <person name="Kostrikina N.A."/>
            <person name="Bale N.J."/>
            <person name="Sinninghe Damste J.S."/>
            <person name="Khijniak T.V."/>
            <person name="Kublanov I.V."/>
            <person name="Toshchakov S.V."/>
        </authorList>
    </citation>
    <scope>NUCLEOTIDE SEQUENCE [LARGE SCALE GENOMIC DNA]</scope>
    <source>
        <strain evidence="2 3">AArcht7</strain>
    </source>
</reference>
<dbReference type="AlphaFoldDB" id="A0A3N6MI47"/>
<gene>
    <name evidence="2" type="ORF">EA472_21765</name>
</gene>
<dbReference type="SUPFAM" id="SSF46785">
    <property type="entry name" value="Winged helix' DNA-binding domain"/>
    <property type="match status" value="1"/>
</dbReference>
<dbReference type="Pfam" id="PF24035">
    <property type="entry name" value="DUF7344"/>
    <property type="match status" value="1"/>
</dbReference>
<accession>A0A3N6MI47</accession>
<protein>
    <recommendedName>
        <fullName evidence="1">DUF7344 domain-containing protein</fullName>
    </recommendedName>
</protein>
<sequence>MVSPSTAFRIIASERRRHALRYFTRRSTDAATVDELAAFVDERVDERDRRRIEIELVHEHLPALVTAGLIEYDERNRRVQYAGNALIEQCLELVSSHDLD</sequence>
<evidence type="ECO:0000313" key="3">
    <source>
        <dbReference type="Proteomes" id="UP000281431"/>
    </source>
</evidence>
<name>A0A3N6MI47_NATCH</name>